<dbReference type="GO" id="GO:0003677">
    <property type="term" value="F:DNA binding"/>
    <property type="evidence" value="ECO:0007669"/>
    <property type="project" value="InterPro"/>
</dbReference>
<dbReference type="Proteomes" id="UP000029066">
    <property type="component" value="Unassembled WGS sequence"/>
</dbReference>
<gene>
    <name evidence="4" type="ORF">BISA_2124</name>
</gene>
<feature type="modified residue" description="4-aspartylphosphate" evidence="1">
    <location>
        <position position="64"/>
    </location>
</feature>
<dbReference type="Gene3D" id="2.40.50.1020">
    <property type="entry name" value="LytTr DNA-binding domain"/>
    <property type="match status" value="1"/>
</dbReference>
<dbReference type="EMBL" id="JGZN01000009">
    <property type="protein sequence ID" value="KFI92129.1"/>
    <property type="molecule type" value="Genomic_DNA"/>
</dbReference>
<name>A0A087D9C9_9BIFI</name>
<keyword evidence="1" id="KW-0597">Phosphoprotein</keyword>
<dbReference type="SMART" id="SM00448">
    <property type="entry name" value="REC"/>
    <property type="match status" value="1"/>
</dbReference>
<dbReference type="SUPFAM" id="SSF52172">
    <property type="entry name" value="CheY-like"/>
    <property type="match status" value="1"/>
</dbReference>
<comment type="caution">
    <text evidence="4">The sequence shown here is derived from an EMBL/GenBank/DDBJ whole genome shotgun (WGS) entry which is preliminary data.</text>
</comment>
<dbReference type="GO" id="GO:0000156">
    <property type="term" value="F:phosphorelay response regulator activity"/>
    <property type="evidence" value="ECO:0007669"/>
    <property type="project" value="InterPro"/>
</dbReference>
<dbReference type="PROSITE" id="PS50930">
    <property type="entry name" value="HTH_LYTTR"/>
    <property type="match status" value="1"/>
</dbReference>
<dbReference type="PANTHER" id="PTHR37299:SF1">
    <property type="entry name" value="STAGE 0 SPORULATION PROTEIN A HOMOLOG"/>
    <property type="match status" value="1"/>
</dbReference>
<dbReference type="CDD" id="cd00156">
    <property type="entry name" value="REC"/>
    <property type="match status" value="1"/>
</dbReference>
<feature type="domain" description="HTH LytTR-type" evidence="3">
    <location>
        <begin position="146"/>
        <end position="239"/>
    </location>
</feature>
<dbReference type="OrthoDB" id="3240528at2"/>
<evidence type="ECO:0000256" key="1">
    <source>
        <dbReference type="PROSITE-ProRule" id="PRU00169"/>
    </source>
</evidence>
<feature type="domain" description="Response regulatory" evidence="2">
    <location>
        <begin position="8"/>
        <end position="127"/>
    </location>
</feature>
<dbReference type="Pfam" id="PF00072">
    <property type="entry name" value="Response_reg"/>
    <property type="match status" value="1"/>
</dbReference>
<dbReference type="InterPro" id="IPR046947">
    <property type="entry name" value="LytR-like"/>
</dbReference>
<dbReference type="Gene3D" id="3.40.50.2300">
    <property type="match status" value="1"/>
</dbReference>
<dbReference type="Pfam" id="PF04397">
    <property type="entry name" value="LytTR"/>
    <property type="match status" value="1"/>
</dbReference>
<evidence type="ECO:0000259" key="2">
    <source>
        <dbReference type="PROSITE" id="PS50110"/>
    </source>
</evidence>
<evidence type="ECO:0000313" key="4">
    <source>
        <dbReference type="EMBL" id="KFI92129.1"/>
    </source>
</evidence>
<sequence length="257" mass="29223">MAAQVKHRAAICEDDANSLAYIDQLLNRAFAASQLSMSFDAYDKPERLLAAIERGTHYDVLFLDIDMPRLNGIELTKRLRNSGLHTAVVFISNKEEMVFQTFDVQPLYFLRKSHFLEGLPHLVQAVTRELRDSRKTLVTIEELHSSNIYSFDVQQLMVIEAMGKQCLFTTTTGATKIQCRLGALAERLAPYGFVQCHRSFLVNCRFIFSIGKDSLTLDNRSMIPIGRSHREAVKTAFMAVMNRQNVLHNTDSSERNC</sequence>
<dbReference type="InterPro" id="IPR007492">
    <property type="entry name" value="LytTR_DNA-bd_dom"/>
</dbReference>
<dbReference type="InterPro" id="IPR001789">
    <property type="entry name" value="Sig_transdc_resp-reg_receiver"/>
</dbReference>
<proteinExistence type="predicted"/>
<dbReference type="PANTHER" id="PTHR37299">
    <property type="entry name" value="TRANSCRIPTIONAL REGULATOR-RELATED"/>
    <property type="match status" value="1"/>
</dbReference>
<dbReference type="PROSITE" id="PS50110">
    <property type="entry name" value="RESPONSE_REGULATORY"/>
    <property type="match status" value="1"/>
</dbReference>
<dbReference type="AlphaFoldDB" id="A0A087D9C9"/>
<accession>A0A087D9C9</accession>
<evidence type="ECO:0000313" key="5">
    <source>
        <dbReference type="Proteomes" id="UP000029066"/>
    </source>
</evidence>
<dbReference type="SMART" id="SM00850">
    <property type="entry name" value="LytTR"/>
    <property type="match status" value="1"/>
</dbReference>
<protein>
    <submittedName>
        <fullName evidence="4">Response regulator of the LytR/AlgR family</fullName>
    </submittedName>
</protein>
<organism evidence="4 5">
    <name type="scientific">Bifidobacterium saguini DSM 23967</name>
    <dbReference type="NCBI Taxonomy" id="1437607"/>
    <lineage>
        <taxon>Bacteria</taxon>
        <taxon>Bacillati</taxon>
        <taxon>Actinomycetota</taxon>
        <taxon>Actinomycetes</taxon>
        <taxon>Bifidobacteriales</taxon>
        <taxon>Bifidobacteriaceae</taxon>
        <taxon>Bifidobacterium</taxon>
    </lineage>
</organism>
<dbReference type="STRING" id="1437607.BISA_2124"/>
<evidence type="ECO:0000259" key="3">
    <source>
        <dbReference type="PROSITE" id="PS50930"/>
    </source>
</evidence>
<reference evidence="4 5" key="1">
    <citation type="submission" date="2014-03" db="EMBL/GenBank/DDBJ databases">
        <title>Genomics of Bifidobacteria.</title>
        <authorList>
            <person name="Ventura M."/>
            <person name="Milani C."/>
            <person name="Lugli G.A."/>
        </authorList>
    </citation>
    <scope>NUCLEOTIDE SEQUENCE [LARGE SCALE GENOMIC DNA]</scope>
    <source>
        <strain evidence="4 5">DSM 23967</strain>
    </source>
</reference>
<dbReference type="InterPro" id="IPR011006">
    <property type="entry name" value="CheY-like_superfamily"/>
</dbReference>